<comment type="caution">
    <text evidence="2">The sequence shown here is derived from an EMBL/GenBank/DDBJ whole genome shotgun (WGS) entry which is preliminary data.</text>
</comment>
<organism evidence="2 3">
    <name type="scientific">Leeia speluncae</name>
    <dbReference type="NCBI Taxonomy" id="2884804"/>
    <lineage>
        <taxon>Bacteria</taxon>
        <taxon>Pseudomonadati</taxon>
        <taxon>Pseudomonadota</taxon>
        <taxon>Betaproteobacteria</taxon>
        <taxon>Neisseriales</taxon>
        <taxon>Leeiaceae</taxon>
        <taxon>Leeia</taxon>
    </lineage>
</organism>
<dbReference type="Proteomes" id="UP001165395">
    <property type="component" value="Unassembled WGS sequence"/>
</dbReference>
<sequence>MKKILFFILMLSSFKIFAEDKYMELDYLLKSDKSLAFKLKKEIDSVSSKGNFSKLLTGPSADTKKFTFNNLTFYKYSICQIHFCGPNRSAFFISPSTKEIAGIVVQDESVHVFGNLNHEMKQILSEDEMVNFN</sequence>
<keyword evidence="1" id="KW-0732">Signal</keyword>
<dbReference type="RefSeq" id="WP_227179420.1">
    <property type="nucleotide sequence ID" value="NZ_JAJBZT010000002.1"/>
</dbReference>
<proteinExistence type="predicted"/>
<reference evidence="2" key="1">
    <citation type="submission" date="2021-10" db="EMBL/GenBank/DDBJ databases">
        <title>The complete genome sequence of Leeia sp. TBRC 13508.</title>
        <authorList>
            <person name="Charoenyingcharoen P."/>
            <person name="Yukphan P."/>
        </authorList>
    </citation>
    <scope>NUCLEOTIDE SEQUENCE</scope>
    <source>
        <strain evidence="2">TBRC 13508</strain>
    </source>
</reference>
<evidence type="ECO:0000256" key="1">
    <source>
        <dbReference type="SAM" id="SignalP"/>
    </source>
</evidence>
<feature type="chain" id="PRO_5045050667" evidence="1">
    <location>
        <begin position="19"/>
        <end position="133"/>
    </location>
</feature>
<dbReference type="Gene3D" id="3.40.1420.10">
    <property type="entry name" value="Inhibitor of vertebrate lysozyme"/>
    <property type="match status" value="1"/>
</dbReference>
<feature type="signal peptide" evidence="1">
    <location>
        <begin position="1"/>
        <end position="18"/>
    </location>
</feature>
<keyword evidence="3" id="KW-1185">Reference proteome</keyword>
<accession>A0ABS8D4D0</accession>
<evidence type="ECO:0000313" key="2">
    <source>
        <dbReference type="EMBL" id="MCB6183052.1"/>
    </source>
</evidence>
<protein>
    <submittedName>
        <fullName evidence="2">Uncharacterized protein</fullName>
    </submittedName>
</protein>
<gene>
    <name evidence="2" type="ORF">LIN78_05755</name>
</gene>
<dbReference type="EMBL" id="JAJBZT010000002">
    <property type="protein sequence ID" value="MCB6183052.1"/>
    <property type="molecule type" value="Genomic_DNA"/>
</dbReference>
<evidence type="ECO:0000313" key="3">
    <source>
        <dbReference type="Proteomes" id="UP001165395"/>
    </source>
</evidence>
<dbReference type="InterPro" id="IPR036501">
    <property type="entry name" value="Inhibitor_vert_lysozyme_sf"/>
</dbReference>
<name>A0ABS8D4D0_9NEIS</name>